<protein>
    <recommendedName>
        <fullName evidence="2">CopG family transcriptional regulator</fullName>
    </recommendedName>
</protein>
<dbReference type="EMBL" id="UOEU01000602">
    <property type="protein sequence ID" value="VAW35858.1"/>
    <property type="molecule type" value="Genomic_DNA"/>
</dbReference>
<name>A0A3B0UXI2_9ZZZZ</name>
<evidence type="ECO:0008006" key="2">
    <source>
        <dbReference type="Google" id="ProtNLM"/>
    </source>
</evidence>
<gene>
    <name evidence="1" type="ORF">MNBD_CHLOROFLEXI01-3986</name>
</gene>
<evidence type="ECO:0000313" key="1">
    <source>
        <dbReference type="EMBL" id="VAW35858.1"/>
    </source>
</evidence>
<dbReference type="AlphaFoldDB" id="A0A3B0UXI2"/>
<sequence>MRQAKFSLEEPNIKFLSNYKRYGYKDKSSLVRHALDILRDEIERQKLEASADLYSELYEMDAETKMLTDAALNDWPE</sequence>
<accession>A0A3B0UXI2</accession>
<organism evidence="1">
    <name type="scientific">hydrothermal vent metagenome</name>
    <dbReference type="NCBI Taxonomy" id="652676"/>
    <lineage>
        <taxon>unclassified sequences</taxon>
        <taxon>metagenomes</taxon>
        <taxon>ecological metagenomes</taxon>
    </lineage>
</organism>
<proteinExistence type="predicted"/>
<reference evidence="1" key="1">
    <citation type="submission" date="2018-06" db="EMBL/GenBank/DDBJ databases">
        <authorList>
            <person name="Zhirakovskaya E."/>
        </authorList>
    </citation>
    <scope>NUCLEOTIDE SEQUENCE</scope>
</reference>